<evidence type="ECO:0000256" key="11">
    <source>
        <dbReference type="ARBA" id="ARBA00023180"/>
    </source>
</evidence>
<evidence type="ECO:0000256" key="9">
    <source>
        <dbReference type="ARBA" id="ARBA00022989"/>
    </source>
</evidence>
<dbReference type="FunFam" id="3.30.200.20:FF:000178">
    <property type="entry name" value="serine/threonine-protein kinase PBS1-like"/>
    <property type="match status" value="1"/>
</dbReference>
<evidence type="ECO:0000256" key="3">
    <source>
        <dbReference type="ARBA" id="ARBA00022679"/>
    </source>
</evidence>
<keyword evidence="6 12" id="KW-0547">Nucleotide-binding</keyword>
<dbReference type="GO" id="GO:0004674">
    <property type="term" value="F:protein serine/threonine kinase activity"/>
    <property type="evidence" value="ECO:0007669"/>
    <property type="project" value="UniProtKB-KW"/>
</dbReference>
<evidence type="ECO:0000256" key="2">
    <source>
        <dbReference type="ARBA" id="ARBA00022527"/>
    </source>
</evidence>
<dbReference type="Gramene" id="QL04p095668:mrna">
    <property type="protein sequence ID" value="QL04p095668:mrna"/>
    <property type="gene ID" value="QL04p095668"/>
</dbReference>
<keyword evidence="11" id="KW-0325">Glycoprotein</keyword>
<dbReference type="FunFam" id="1.10.510.10:FF:000590">
    <property type="entry name" value="PR5-like receptor kinase"/>
    <property type="match status" value="1"/>
</dbReference>
<evidence type="ECO:0000256" key="4">
    <source>
        <dbReference type="ARBA" id="ARBA00022692"/>
    </source>
</evidence>
<feature type="binding site" evidence="12">
    <location>
        <position position="551"/>
    </location>
    <ligand>
        <name>ATP</name>
        <dbReference type="ChEBI" id="CHEBI:30616"/>
    </ligand>
</feature>
<evidence type="ECO:0000256" key="10">
    <source>
        <dbReference type="ARBA" id="ARBA00023136"/>
    </source>
</evidence>
<keyword evidence="10" id="KW-0472">Membrane</keyword>
<dbReference type="EMBL" id="LRBV02000004">
    <property type="status" value="NOT_ANNOTATED_CDS"/>
    <property type="molecule type" value="Genomic_DNA"/>
</dbReference>
<dbReference type="Gene3D" id="1.10.510.10">
    <property type="entry name" value="Transferase(Phosphotransferase) domain 1"/>
    <property type="match status" value="1"/>
</dbReference>
<keyword evidence="8 12" id="KW-0067">ATP-binding</keyword>
<keyword evidence="15" id="KW-1185">Reference proteome</keyword>
<evidence type="ECO:0000259" key="13">
    <source>
        <dbReference type="PROSITE" id="PS50011"/>
    </source>
</evidence>
<reference evidence="14" key="2">
    <citation type="submission" date="2021-01" db="UniProtKB">
        <authorList>
            <consortium name="EnsemblPlants"/>
        </authorList>
    </citation>
    <scope>IDENTIFICATION</scope>
</reference>
<name>A0A7N2LJI9_QUELO</name>
<dbReference type="InterPro" id="IPR017441">
    <property type="entry name" value="Protein_kinase_ATP_BS"/>
</dbReference>
<feature type="domain" description="Protein kinase" evidence="13">
    <location>
        <begin position="523"/>
        <end position="809"/>
    </location>
</feature>
<reference evidence="14 15" key="1">
    <citation type="journal article" date="2016" name="G3 (Bethesda)">
        <title>First Draft Assembly and Annotation of the Genome of a California Endemic Oak Quercus lobata Nee (Fagaceae).</title>
        <authorList>
            <person name="Sork V.L."/>
            <person name="Fitz-Gibbon S.T."/>
            <person name="Puiu D."/>
            <person name="Crepeau M."/>
            <person name="Gugger P.F."/>
            <person name="Sherman R."/>
            <person name="Stevens K."/>
            <person name="Langley C.H."/>
            <person name="Pellegrini M."/>
            <person name="Salzberg S.L."/>
        </authorList>
    </citation>
    <scope>NUCLEOTIDE SEQUENCE [LARGE SCALE GENOMIC DNA]</scope>
    <source>
        <strain evidence="14 15">cv. SW786</strain>
    </source>
</reference>
<dbReference type="InterPro" id="IPR025287">
    <property type="entry name" value="WAK_GUB"/>
</dbReference>
<protein>
    <recommendedName>
        <fullName evidence="13">Protein kinase domain-containing protein</fullName>
    </recommendedName>
</protein>
<dbReference type="PROSITE" id="PS00108">
    <property type="entry name" value="PROTEIN_KINASE_ST"/>
    <property type="match status" value="1"/>
</dbReference>
<evidence type="ECO:0000256" key="12">
    <source>
        <dbReference type="PROSITE-ProRule" id="PRU10141"/>
    </source>
</evidence>
<keyword evidence="2" id="KW-0723">Serine/threonine-protein kinase</keyword>
<dbReference type="Gene3D" id="3.30.200.20">
    <property type="entry name" value="Phosphorylase Kinase, domain 1"/>
    <property type="match status" value="1"/>
</dbReference>
<organism evidence="14 15">
    <name type="scientific">Quercus lobata</name>
    <name type="common">Valley oak</name>
    <dbReference type="NCBI Taxonomy" id="97700"/>
    <lineage>
        <taxon>Eukaryota</taxon>
        <taxon>Viridiplantae</taxon>
        <taxon>Streptophyta</taxon>
        <taxon>Embryophyta</taxon>
        <taxon>Tracheophyta</taxon>
        <taxon>Spermatophyta</taxon>
        <taxon>Magnoliopsida</taxon>
        <taxon>eudicotyledons</taxon>
        <taxon>Gunneridae</taxon>
        <taxon>Pentapetalae</taxon>
        <taxon>rosids</taxon>
        <taxon>fabids</taxon>
        <taxon>Fagales</taxon>
        <taxon>Fagaceae</taxon>
        <taxon>Quercus</taxon>
    </lineage>
</organism>
<keyword evidence="5" id="KW-0732">Signal</keyword>
<evidence type="ECO:0000256" key="5">
    <source>
        <dbReference type="ARBA" id="ARBA00022729"/>
    </source>
</evidence>
<comment type="subcellular location">
    <subcellularLocation>
        <location evidence="1">Membrane</location>
        <topology evidence="1">Single-pass type I membrane protein</topology>
    </subcellularLocation>
</comment>
<dbReference type="PROSITE" id="PS50011">
    <property type="entry name" value="PROTEIN_KINASE_DOM"/>
    <property type="match status" value="1"/>
</dbReference>
<evidence type="ECO:0000313" key="15">
    <source>
        <dbReference type="Proteomes" id="UP000594261"/>
    </source>
</evidence>
<keyword evidence="9" id="KW-1133">Transmembrane helix</keyword>
<evidence type="ECO:0000256" key="6">
    <source>
        <dbReference type="ARBA" id="ARBA00022741"/>
    </source>
</evidence>
<evidence type="ECO:0000256" key="1">
    <source>
        <dbReference type="ARBA" id="ARBA00004479"/>
    </source>
</evidence>
<dbReference type="PROSITE" id="PS00107">
    <property type="entry name" value="PROTEIN_KINASE_ATP"/>
    <property type="match status" value="1"/>
</dbReference>
<dbReference type="Proteomes" id="UP000594261">
    <property type="component" value="Chromosome 4"/>
</dbReference>
<dbReference type="GO" id="GO:0016020">
    <property type="term" value="C:membrane"/>
    <property type="evidence" value="ECO:0007669"/>
    <property type="project" value="UniProtKB-SubCell"/>
</dbReference>
<dbReference type="GO" id="GO:0030247">
    <property type="term" value="F:polysaccharide binding"/>
    <property type="evidence" value="ECO:0007669"/>
    <property type="project" value="InterPro"/>
</dbReference>
<dbReference type="GO" id="GO:0005524">
    <property type="term" value="F:ATP binding"/>
    <property type="evidence" value="ECO:0007669"/>
    <property type="project" value="UniProtKB-UniRule"/>
</dbReference>
<dbReference type="InterPro" id="IPR045874">
    <property type="entry name" value="LRK10/LRL21-25-like"/>
</dbReference>
<dbReference type="EnsemblPlants" id="QL04p095668:mrna">
    <property type="protein sequence ID" value="QL04p095668:mrna"/>
    <property type="gene ID" value="QL04p095668"/>
</dbReference>
<dbReference type="InterPro" id="IPR008271">
    <property type="entry name" value="Ser/Thr_kinase_AS"/>
</dbReference>
<evidence type="ECO:0000256" key="8">
    <source>
        <dbReference type="ARBA" id="ARBA00022840"/>
    </source>
</evidence>
<dbReference type="SMART" id="SM00220">
    <property type="entry name" value="S_TKc"/>
    <property type="match status" value="1"/>
</dbReference>
<accession>A0A7N2LJI9</accession>
<keyword evidence="7" id="KW-0418">Kinase</keyword>
<proteinExistence type="predicted"/>
<keyword evidence="4" id="KW-0812">Transmembrane</keyword>
<dbReference type="OMA" id="PSENHAM"/>
<evidence type="ECO:0000256" key="7">
    <source>
        <dbReference type="ARBA" id="ARBA00022777"/>
    </source>
</evidence>
<dbReference type="InterPro" id="IPR011009">
    <property type="entry name" value="Kinase-like_dom_sf"/>
</dbReference>
<dbReference type="Pfam" id="PF00069">
    <property type="entry name" value="Pkinase"/>
    <property type="match status" value="1"/>
</dbReference>
<dbReference type="CDD" id="cd14066">
    <property type="entry name" value="STKc_IRAK"/>
    <property type="match status" value="1"/>
</dbReference>
<evidence type="ECO:0000313" key="14">
    <source>
        <dbReference type="EnsemblPlants" id="QL04p095668:mrna"/>
    </source>
</evidence>
<dbReference type="PANTHER" id="PTHR27009">
    <property type="entry name" value="RUST RESISTANCE KINASE LR10-RELATED"/>
    <property type="match status" value="1"/>
</dbReference>
<sequence length="836" mass="94527">MAGLSLVGVVAGLGWALLVDAGGVLCVCLPYLCNESKGLGLRLWARGVLILHPERSSSTDSSGKARVVHVVLSIAILHLERSSSTDSPSKARVNINYTEQWIDLYDPDDCIDPRQLRIPDLTSSPFDFWGMRNYTFFNCSTYKDSPTDHVTRIPCLSSTHHYQIAALWSDADAIYVPQSCRKMYDLEPVPFSLKYDDHDGKYISLLWNNPMCRTCYAFGQKCTRIGNTLETRCLLNISKHKTANASEFGVEPDDGCKETRCGDDGPTIQFPFWLKDQRPKHCGYPGFELYCTEDNHTMLELPHSGKFYVKDINYTGQGITLYDLDGCINLTMVRIPDLTSSPFEFDMHNYTFFNCSTHKDSLRDDVIGMRIPCLSSNHHYQITALMFDDEKAIYVSQSCRKMYNLEPVPFYWDYDDVKYISLLWHNPMCGICYALDQKCTRMGNTLETTCLDNISKNKTGSPTKLIGSLLGSLTFLHVLVLYHVFRSNRLEKESQIKIEKFLQDYRALKPTRYTYADIQSITNQFKDKLGQGGYGTVFKGKLSNDVFVAVKILNNSKGNGEEFINEVGSMGRIHHVNVARLVGYCADGFRRALIYEYLPNKSLDKYIFSVNGKSHILGWEKLQDIALGIAKGIGYLHQGCDQQILHFDIKPQNILLDQNFNPKISDFGLAKLFSKEKSVVSMTAARGTMGYIAPEVLSRNFGTVSHKSDVFSFGMLLLEIVAGRKNIDTTVENTSQVYLPEWIHNQLDQGEDLGIQLEEERHAKIAKKLAIVGLWCIQWYPVNRPSMKVVVQMLEGEGDDLKIPPNPFESTHSMNQSLIVAGRRSHITLSVISESE</sequence>
<dbReference type="AlphaFoldDB" id="A0A7N2LJI9"/>
<dbReference type="Pfam" id="PF13947">
    <property type="entry name" value="GUB_WAK_bind"/>
    <property type="match status" value="1"/>
</dbReference>
<keyword evidence="3" id="KW-0808">Transferase</keyword>
<dbReference type="InterPro" id="IPR000719">
    <property type="entry name" value="Prot_kinase_dom"/>
</dbReference>
<dbReference type="InParanoid" id="A0A7N2LJI9"/>
<dbReference type="SUPFAM" id="SSF56112">
    <property type="entry name" value="Protein kinase-like (PK-like)"/>
    <property type="match status" value="1"/>
</dbReference>